<dbReference type="Gene3D" id="3.30.565.10">
    <property type="entry name" value="Histidine kinase-like ATPase, C-terminal domain"/>
    <property type="match status" value="1"/>
</dbReference>
<comment type="subcellular location">
    <subcellularLocation>
        <location evidence="2">Cell membrane</location>
    </subcellularLocation>
</comment>
<evidence type="ECO:0000313" key="16">
    <source>
        <dbReference type="Proteomes" id="UP000824220"/>
    </source>
</evidence>
<dbReference type="PROSITE" id="PS50885">
    <property type="entry name" value="HAMP"/>
    <property type="match status" value="1"/>
</dbReference>
<protein>
    <recommendedName>
        <fullName evidence="3">histidine kinase</fullName>
        <ecNumber evidence="3">2.7.13.3</ecNumber>
    </recommendedName>
</protein>
<evidence type="ECO:0000256" key="11">
    <source>
        <dbReference type="SAM" id="MobiDB-lite"/>
    </source>
</evidence>
<evidence type="ECO:0000256" key="6">
    <source>
        <dbReference type="ARBA" id="ARBA00022692"/>
    </source>
</evidence>
<organism evidence="15 16">
    <name type="scientific">Candidatus Microbacterium stercoravium</name>
    <dbReference type="NCBI Taxonomy" id="2838697"/>
    <lineage>
        <taxon>Bacteria</taxon>
        <taxon>Bacillati</taxon>
        <taxon>Actinomycetota</taxon>
        <taxon>Actinomycetes</taxon>
        <taxon>Micrococcales</taxon>
        <taxon>Microbacteriaceae</taxon>
        <taxon>Microbacterium</taxon>
    </lineage>
</organism>
<dbReference type="SMART" id="SM00387">
    <property type="entry name" value="HATPase_c"/>
    <property type="match status" value="1"/>
</dbReference>
<evidence type="ECO:0000313" key="15">
    <source>
        <dbReference type="EMBL" id="HJA04739.1"/>
    </source>
</evidence>
<dbReference type="InterPro" id="IPR003594">
    <property type="entry name" value="HATPase_dom"/>
</dbReference>
<proteinExistence type="predicted"/>
<keyword evidence="6 12" id="KW-0812">Transmembrane</keyword>
<evidence type="ECO:0000256" key="9">
    <source>
        <dbReference type="ARBA" id="ARBA00023012"/>
    </source>
</evidence>
<dbReference type="EMBL" id="DXAM01000109">
    <property type="protein sequence ID" value="HJA04739.1"/>
    <property type="molecule type" value="Genomic_DNA"/>
</dbReference>
<evidence type="ECO:0000256" key="10">
    <source>
        <dbReference type="ARBA" id="ARBA00023136"/>
    </source>
</evidence>
<dbReference type="InterPro" id="IPR003661">
    <property type="entry name" value="HisK_dim/P_dom"/>
</dbReference>
<dbReference type="EC" id="2.7.13.3" evidence="3"/>
<dbReference type="SUPFAM" id="SSF47384">
    <property type="entry name" value="Homodimeric domain of signal transducing histidine kinase"/>
    <property type="match status" value="1"/>
</dbReference>
<dbReference type="Pfam" id="PF02518">
    <property type="entry name" value="HATPase_c"/>
    <property type="match status" value="1"/>
</dbReference>
<dbReference type="GO" id="GO:0000155">
    <property type="term" value="F:phosphorelay sensor kinase activity"/>
    <property type="evidence" value="ECO:0007669"/>
    <property type="project" value="InterPro"/>
</dbReference>
<dbReference type="CDD" id="cd00082">
    <property type="entry name" value="HisKA"/>
    <property type="match status" value="1"/>
</dbReference>
<dbReference type="InterPro" id="IPR003660">
    <property type="entry name" value="HAMP_dom"/>
</dbReference>
<keyword evidence="7 15" id="KW-0418">Kinase</keyword>
<feature type="compositionally biased region" description="Pro residues" evidence="11">
    <location>
        <begin position="370"/>
        <end position="382"/>
    </location>
</feature>
<dbReference type="PRINTS" id="PR00344">
    <property type="entry name" value="BCTRLSENSOR"/>
</dbReference>
<comment type="catalytic activity">
    <reaction evidence="1">
        <text>ATP + protein L-histidine = ADP + protein N-phospho-L-histidine.</text>
        <dbReference type="EC" id="2.7.13.3"/>
    </reaction>
</comment>
<dbReference type="PROSITE" id="PS50109">
    <property type="entry name" value="HIS_KIN"/>
    <property type="match status" value="1"/>
</dbReference>
<dbReference type="AlphaFoldDB" id="A0A9D2KGH8"/>
<keyword evidence="8 12" id="KW-1133">Transmembrane helix</keyword>
<comment type="caution">
    <text evidence="15">The sequence shown here is derived from an EMBL/GenBank/DDBJ whole genome shotgun (WGS) entry which is preliminary data.</text>
</comment>
<dbReference type="CDD" id="cd06225">
    <property type="entry name" value="HAMP"/>
    <property type="match status" value="1"/>
</dbReference>
<dbReference type="Pfam" id="PF00512">
    <property type="entry name" value="HisKA"/>
    <property type="match status" value="1"/>
</dbReference>
<keyword evidence="5" id="KW-0808">Transferase</keyword>
<feature type="domain" description="Histidine kinase" evidence="13">
    <location>
        <begin position="252"/>
        <end position="542"/>
    </location>
</feature>
<evidence type="ECO:0000256" key="3">
    <source>
        <dbReference type="ARBA" id="ARBA00012438"/>
    </source>
</evidence>
<feature type="region of interest" description="Disordered" evidence="11">
    <location>
        <begin position="360"/>
        <end position="384"/>
    </location>
</feature>
<dbReference type="PANTHER" id="PTHR45436:SF5">
    <property type="entry name" value="SENSOR HISTIDINE KINASE TRCS"/>
    <property type="match status" value="1"/>
</dbReference>
<dbReference type="Gene3D" id="6.10.340.10">
    <property type="match status" value="1"/>
</dbReference>
<gene>
    <name evidence="15" type="ORF">H9800_07740</name>
</gene>
<dbReference type="InterPro" id="IPR004358">
    <property type="entry name" value="Sig_transdc_His_kin-like_C"/>
</dbReference>
<dbReference type="InterPro" id="IPR036890">
    <property type="entry name" value="HATPase_C_sf"/>
</dbReference>
<dbReference type="SUPFAM" id="SSF55874">
    <property type="entry name" value="ATPase domain of HSP90 chaperone/DNA topoisomerase II/histidine kinase"/>
    <property type="match status" value="1"/>
</dbReference>
<dbReference type="FunFam" id="1.10.287.130:FF:000001">
    <property type="entry name" value="Two-component sensor histidine kinase"/>
    <property type="match status" value="1"/>
</dbReference>
<evidence type="ECO:0000256" key="5">
    <source>
        <dbReference type="ARBA" id="ARBA00022679"/>
    </source>
</evidence>
<dbReference type="SUPFAM" id="SSF158472">
    <property type="entry name" value="HAMP domain-like"/>
    <property type="match status" value="1"/>
</dbReference>
<accession>A0A9D2KGH8</accession>
<evidence type="ECO:0000256" key="12">
    <source>
        <dbReference type="SAM" id="Phobius"/>
    </source>
</evidence>
<keyword evidence="10 12" id="KW-0472">Membrane</keyword>
<evidence type="ECO:0000256" key="7">
    <source>
        <dbReference type="ARBA" id="ARBA00022777"/>
    </source>
</evidence>
<feature type="domain" description="HAMP" evidence="14">
    <location>
        <begin position="184"/>
        <end position="237"/>
    </location>
</feature>
<sequence length="544" mass="57902">MTVGVLAVGLLAAGIGSMQVLRTMLHSNVDSSVLQLTGTDVYETLYDVVEDDASGAVSLQTKTPEPRTDYVVAIYDTDGTLQAIAGGDQDAADEPVVPTSLTVEDAFLSQGHPFTITAPGGSGYRAAVSTIQVDGSSSSTLYAQLVAQPLTDVDSFMTTYIGVFTTMTILTIIVGALGTRWLITLAFRRLTQVEDVATAIADGDFSQRATDIEPRTEVGRLKIAINTMLDRVDESFSERDATVEKMRRFIGDASHELRTPLVSVRGYAELYRMGAMQTPEDTARAMERIEKEAKRMSSLVEDLLSLARLDERRQLEIVDVDLRNIARDAALDLRAADPSRQVAVNDTTFEALTGPITIGSDPARAAAQLPPAPEQPAAPPAAAPTTGLLGVLGVGARGARRRKPAAPAIDFSRPAPGKPVDVPPIVRGAEEPIQQVVANLLGNARRYSEAGAPIEIEVGVDVARQMGWIAVVDHGEGIPAEIREKIFERFWRADTSRTRETGGSGLGLAIVASIVDRLHGAVSVFETPGGGSTFQVAFPLADAG</sequence>
<dbReference type="SMART" id="SM00304">
    <property type="entry name" value="HAMP"/>
    <property type="match status" value="1"/>
</dbReference>
<dbReference type="Pfam" id="PF00672">
    <property type="entry name" value="HAMP"/>
    <property type="match status" value="1"/>
</dbReference>
<dbReference type="PANTHER" id="PTHR45436">
    <property type="entry name" value="SENSOR HISTIDINE KINASE YKOH"/>
    <property type="match status" value="1"/>
</dbReference>
<evidence type="ECO:0000256" key="2">
    <source>
        <dbReference type="ARBA" id="ARBA00004236"/>
    </source>
</evidence>
<dbReference type="GO" id="GO:0005886">
    <property type="term" value="C:plasma membrane"/>
    <property type="evidence" value="ECO:0007669"/>
    <property type="project" value="UniProtKB-SubCell"/>
</dbReference>
<dbReference type="CDD" id="cd00075">
    <property type="entry name" value="HATPase"/>
    <property type="match status" value="1"/>
</dbReference>
<dbReference type="SMART" id="SM00388">
    <property type="entry name" value="HisKA"/>
    <property type="match status" value="1"/>
</dbReference>
<keyword evidence="4" id="KW-0597">Phosphoprotein</keyword>
<evidence type="ECO:0000259" key="13">
    <source>
        <dbReference type="PROSITE" id="PS50109"/>
    </source>
</evidence>
<dbReference type="Proteomes" id="UP000824220">
    <property type="component" value="Unassembled WGS sequence"/>
</dbReference>
<keyword evidence="9" id="KW-0902">Two-component regulatory system</keyword>
<feature type="transmembrane region" description="Helical" evidence="12">
    <location>
        <begin position="160"/>
        <end position="183"/>
    </location>
</feature>
<evidence type="ECO:0000256" key="1">
    <source>
        <dbReference type="ARBA" id="ARBA00000085"/>
    </source>
</evidence>
<evidence type="ECO:0000256" key="4">
    <source>
        <dbReference type="ARBA" id="ARBA00022553"/>
    </source>
</evidence>
<dbReference type="Gene3D" id="1.10.287.130">
    <property type="match status" value="1"/>
</dbReference>
<reference evidence="15" key="1">
    <citation type="journal article" date="2021" name="PeerJ">
        <title>Extensive microbial diversity within the chicken gut microbiome revealed by metagenomics and culture.</title>
        <authorList>
            <person name="Gilroy R."/>
            <person name="Ravi A."/>
            <person name="Getino M."/>
            <person name="Pursley I."/>
            <person name="Horton D.L."/>
            <person name="Alikhan N.F."/>
            <person name="Baker D."/>
            <person name="Gharbi K."/>
            <person name="Hall N."/>
            <person name="Watson M."/>
            <person name="Adriaenssens E.M."/>
            <person name="Foster-Nyarko E."/>
            <person name="Jarju S."/>
            <person name="Secka A."/>
            <person name="Antonio M."/>
            <person name="Oren A."/>
            <person name="Chaudhuri R.R."/>
            <person name="La Ragione R."/>
            <person name="Hildebrand F."/>
            <person name="Pallen M.J."/>
        </authorList>
    </citation>
    <scope>NUCLEOTIDE SEQUENCE</scope>
    <source>
        <strain evidence="15">ChiHjej8B7-3636</strain>
    </source>
</reference>
<evidence type="ECO:0000259" key="14">
    <source>
        <dbReference type="PROSITE" id="PS50885"/>
    </source>
</evidence>
<dbReference type="InterPro" id="IPR036097">
    <property type="entry name" value="HisK_dim/P_sf"/>
</dbReference>
<reference evidence="15" key="2">
    <citation type="submission" date="2021-04" db="EMBL/GenBank/DDBJ databases">
        <authorList>
            <person name="Gilroy R."/>
        </authorList>
    </citation>
    <scope>NUCLEOTIDE SEQUENCE</scope>
    <source>
        <strain evidence="15">ChiHjej8B7-3636</strain>
    </source>
</reference>
<name>A0A9D2KGH8_9MICO</name>
<dbReference type="InterPro" id="IPR050428">
    <property type="entry name" value="TCS_sensor_his_kinase"/>
</dbReference>
<dbReference type="InterPro" id="IPR005467">
    <property type="entry name" value="His_kinase_dom"/>
</dbReference>
<evidence type="ECO:0000256" key="8">
    <source>
        <dbReference type="ARBA" id="ARBA00022989"/>
    </source>
</evidence>